<feature type="compositionally biased region" description="Polar residues" evidence="1">
    <location>
        <begin position="30"/>
        <end position="41"/>
    </location>
</feature>
<accession>D1CHP2</accession>
<name>D1CHP2_THET1</name>
<dbReference type="AlphaFoldDB" id="D1CHP2"/>
<keyword evidence="2" id="KW-0732">Signal</keyword>
<dbReference type="KEGG" id="ttr:Tter_2364"/>
<evidence type="ECO:0000256" key="2">
    <source>
        <dbReference type="SAM" id="SignalP"/>
    </source>
</evidence>
<dbReference type="PROSITE" id="PS51257">
    <property type="entry name" value="PROKAR_LIPOPROTEIN"/>
    <property type="match status" value="1"/>
</dbReference>
<keyword evidence="4" id="KW-1185">Reference proteome</keyword>
<feature type="signal peptide" evidence="2">
    <location>
        <begin position="1"/>
        <end position="22"/>
    </location>
</feature>
<proteinExistence type="predicted"/>
<evidence type="ECO:0000313" key="3">
    <source>
        <dbReference type="EMBL" id="ACZ43263.1"/>
    </source>
</evidence>
<gene>
    <name evidence="3" type="ordered locus">Tter_2364</name>
</gene>
<dbReference type="Proteomes" id="UP000000323">
    <property type="component" value="Chromosome 2"/>
</dbReference>
<feature type="region of interest" description="Disordered" evidence="1">
    <location>
        <begin position="29"/>
        <end position="85"/>
    </location>
</feature>
<dbReference type="RefSeq" id="WP_012876294.1">
    <property type="nucleotide sequence ID" value="NC_013526.1"/>
</dbReference>
<dbReference type="STRING" id="525904.Tter_2364"/>
<dbReference type="HOGENOM" id="CLU_905943_0_0_0"/>
<evidence type="ECO:0000256" key="1">
    <source>
        <dbReference type="SAM" id="MobiDB-lite"/>
    </source>
</evidence>
<organism evidence="3 4">
    <name type="scientific">Thermobaculum terrenum (strain ATCC BAA-798 / CCMEE 7001 / YNP1)</name>
    <dbReference type="NCBI Taxonomy" id="525904"/>
    <lineage>
        <taxon>Bacteria</taxon>
        <taxon>Bacillati</taxon>
        <taxon>Chloroflexota</taxon>
        <taxon>Chloroflexia</taxon>
        <taxon>Candidatus Thermobaculales</taxon>
        <taxon>Candidatus Thermobaculaceae</taxon>
        <taxon>Thermobaculum</taxon>
    </lineage>
</organism>
<feature type="chain" id="PRO_5003021680" evidence="2">
    <location>
        <begin position="23"/>
        <end position="307"/>
    </location>
</feature>
<sequence>MSVGDSRRVVLGLLLACALAVAGCSPFGSRATQPHPTQPRGSSTTVAAASPTATRPPVPTPHLPVTPTPPPTPTPQATPTPAGLTLRYSFEPGESYTYTGSTVIEFDPAGDGSPLRTEAEYTYTLRVERIGGGTATLSLRYEGLWTAAGGRRGERRRWVASPEQLRALDMRLQVNSRGRVLSLEASSEAMSPVASTLQGGALFGVELPEGALQPGDSWRSTSPEGVTEYTLEGTRYVQGRRLVVITASSPVSAEIFGGKAQGRADTTLLFDPAQGKMIQMQVKSALRIAGEAVSGAANYLVKVRARG</sequence>
<dbReference type="EMBL" id="CP001826">
    <property type="protein sequence ID" value="ACZ43263.1"/>
    <property type="molecule type" value="Genomic_DNA"/>
</dbReference>
<feature type="compositionally biased region" description="Low complexity" evidence="1">
    <location>
        <begin position="42"/>
        <end position="53"/>
    </location>
</feature>
<feature type="compositionally biased region" description="Pro residues" evidence="1">
    <location>
        <begin position="54"/>
        <end position="78"/>
    </location>
</feature>
<protein>
    <submittedName>
        <fullName evidence="3">Uncharacterized protein</fullName>
    </submittedName>
</protein>
<evidence type="ECO:0000313" key="4">
    <source>
        <dbReference type="Proteomes" id="UP000000323"/>
    </source>
</evidence>
<reference evidence="4" key="1">
    <citation type="journal article" date="2010" name="Stand. Genomic Sci.">
        <title>Complete genome sequence of 'Thermobaculum terrenum' type strain (YNP1).</title>
        <authorList>
            <person name="Kiss H."/>
            <person name="Cleland D."/>
            <person name="Lapidus A."/>
            <person name="Lucas S."/>
            <person name="Glavina Del Rio T."/>
            <person name="Nolan M."/>
            <person name="Tice H."/>
            <person name="Han C."/>
            <person name="Goodwin L."/>
            <person name="Pitluck S."/>
            <person name="Liolios K."/>
            <person name="Ivanova N."/>
            <person name="Mavromatis K."/>
            <person name="Ovchinnikova G."/>
            <person name="Pati A."/>
            <person name="Chen A."/>
            <person name="Palaniappan K."/>
            <person name="Land M."/>
            <person name="Hauser L."/>
            <person name="Chang Y."/>
            <person name="Jeffries C."/>
            <person name="Lu M."/>
            <person name="Brettin T."/>
            <person name="Detter J."/>
            <person name="Goker M."/>
            <person name="Tindall B."/>
            <person name="Beck B."/>
            <person name="McDermott T."/>
            <person name="Woyke T."/>
            <person name="Bristow J."/>
            <person name="Eisen J."/>
            <person name="Markowitz V."/>
            <person name="Hugenholtz P."/>
            <person name="Kyrpides N."/>
            <person name="Klenk H."/>
            <person name="Cheng J."/>
        </authorList>
    </citation>
    <scope>NUCLEOTIDE SEQUENCE [LARGE SCALE GENOMIC DNA]</scope>
    <source>
        <strain evidence="4">ATCC BAA-798 / YNP1</strain>
    </source>
</reference>